<dbReference type="AlphaFoldDB" id="A0A520KRY1"/>
<dbReference type="Pfam" id="PF09754">
    <property type="entry name" value="PAC2"/>
    <property type="match status" value="1"/>
</dbReference>
<dbReference type="PANTHER" id="PTHR35610:SF3">
    <property type="entry name" value="PROTEASOME ASSEMBLY CHAPERONE FAMILY PROTEIN"/>
    <property type="match status" value="1"/>
</dbReference>
<sequence length="258" mass="28860">MNDKNLNSEVRVKVIEETDKRFNNPVIIVGFPEVGLVGTIATSFMLDKLNFEEIGYIDSELFPPLVVIHNGDIKNPVRIYSDKDGGIIVILSEIAISPSIISPLAESLVDWFKRKNASSVILLSGISVTNRLEIEEPECIGISNTKETKVMLKNADIEEMLEGFLIGIYPELLKRCKKEGVPGTLLLSQCFPNYPDPEAAASVLKSLQKLINIKIDLEELFVKGEEIKMKARDLMQQTRRVIGDIQKNIEQSLPIMYG</sequence>
<protein>
    <submittedName>
        <fullName evidence="1">Proteasome assembly chaperone family protein</fullName>
    </submittedName>
</protein>
<comment type="caution">
    <text evidence="1">The sequence shown here is derived from an EMBL/GenBank/DDBJ whole genome shotgun (WGS) entry which is preliminary data.</text>
</comment>
<dbReference type="InterPro" id="IPR038389">
    <property type="entry name" value="PSMG2_sf"/>
</dbReference>
<dbReference type="InterPro" id="IPR019151">
    <property type="entry name" value="Proteasome_assmbl_chaperone_2"/>
</dbReference>
<reference evidence="1 2" key="1">
    <citation type="journal article" date="2019" name="Nat. Microbiol.">
        <title>Wide diversity of methane and short-chain alkane metabolisms in uncultured archaea.</title>
        <authorList>
            <person name="Borrel G."/>
            <person name="Adam P.S."/>
            <person name="McKay L.J."/>
            <person name="Chen L.X."/>
            <person name="Sierra-Garcia I.N."/>
            <person name="Sieber C.M."/>
            <person name="Letourneur Q."/>
            <person name="Ghozlane A."/>
            <person name="Andersen G.L."/>
            <person name="Li W.J."/>
            <person name="Hallam S.J."/>
            <person name="Muyzer G."/>
            <person name="de Oliveira V.M."/>
            <person name="Inskeep W.P."/>
            <person name="Banfield J.F."/>
            <person name="Gribaldo S."/>
        </authorList>
    </citation>
    <scope>NUCLEOTIDE SEQUENCE [LARGE SCALE GENOMIC DNA]</scope>
    <source>
        <strain evidence="1">NM1a</strain>
    </source>
</reference>
<evidence type="ECO:0000313" key="2">
    <source>
        <dbReference type="Proteomes" id="UP000317158"/>
    </source>
</evidence>
<gene>
    <name evidence="1" type="ORF">EF806_04075</name>
</gene>
<dbReference type="PANTHER" id="PTHR35610">
    <property type="entry name" value="3-ISOPROPYLMALATE DEHYDRATASE-RELATED"/>
    <property type="match status" value="1"/>
</dbReference>
<accession>A0A520KRY1</accession>
<name>A0A520KRY1_METT2</name>
<organism evidence="1 2">
    <name type="scientific">Methanoliparum thermophilum</name>
    <dbReference type="NCBI Taxonomy" id="2491083"/>
    <lineage>
        <taxon>Archaea</taxon>
        <taxon>Methanobacteriati</taxon>
        <taxon>Methanobacteriota</taxon>
        <taxon>Candidatus Methanoliparia</taxon>
        <taxon>Candidatus Methanoliparales</taxon>
        <taxon>Candidatus Methanoliparaceae</taxon>
        <taxon>Candidatus Methanoliparum</taxon>
    </lineage>
</organism>
<evidence type="ECO:0000313" key="1">
    <source>
        <dbReference type="EMBL" id="RZN64525.1"/>
    </source>
</evidence>
<proteinExistence type="predicted"/>
<dbReference type="SUPFAM" id="SSF159659">
    <property type="entry name" value="Cgl1923-like"/>
    <property type="match status" value="1"/>
</dbReference>
<dbReference type="Gene3D" id="3.40.50.10900">
    <property type="entry name" value="PAC-like subunit"/>
    <property type="match status" value="1"/>
</dbReference>
<keyword evidence="1" id="KW-0647">Proteasome</keyword>
<dbReference type="Proteomes" id="UP000317158">
    <property type="component" value="Unassembled WGS sequence"/>
</dbReference>
<dbReference type="EMBL" id="RXIF01000006">
    <property type="protein sequence ID" value="RZN64525.1"/>
    <property type="molecule type" value="Genomic_DNA"/>
</dbReference>
<dbReference type="GO" id="GO:0000502">
    <property type="term" value="C:proteasome complex"/>
    <property type="evidence" value="ECO:0007669"/>
    <property type="project" value="UniProtKB-KW"/>
</dbReference>